<protein>
    <submittedName>
        <fullName evidence="6">AAA family ATPase</fullName>
    </submittedName>
</protein>
<keyword evidence="7" id="KW-1185">Reference proteome</keyword>
<gene>
    <name evidence="6" type="ORF">CAY53_03945</name>
</gene>
<dbReference type="GO" id="GO:0016887">
    <property type="term" value="F:ATP hydrolysis activity"/>
    <property type="evidence" value="ECO:0007669"/>
    <property type="project" value="InterPro"/>
</dbReference>
<dbReference type="InterPro" id="IPR011703">
    <property type="entry name" value="ATPase_AAA-3"/>
</dbReference>
<dbReference type="PIRSF" id="PIRSF002849">
    <property type="entry name" value="AAA_ATPase_chaperone_MoxR_prd"/>
    <property type="match status" value="1"/>
</dbReference>
<evidence type="ECO:0000313" key="6">
    <source>
        <dbReference type="EMBL" id="AVD72221.1"/>
    </source>
</evidence>
<proteinExistence type="inferred from homology"/>
<dbReference type="FunFam" id="3.40.50.300:FF:000640">
    <property type="entry name" value="MoxR family ATPase"/>
    <property type="match status" value="1"/>
</dbReference>
<comment type="similarity">
    <text evidence="3">Belongs to the MoxR family.</text>
</comment>
<feature type="domain" description="ATPase AAA-3" evidence="4">
    <location>
        <begin position="28"/>
        <end position="158"/>
    </location>
</feature>
<evidence type="ECO:0000259" key="5">
    <source>
        <dbReference type="Pfam" id="PF17863"/>
    </source>
</evidence>
<keyword evidence="2" id="KW-0067">ATP-binding</keyword>
<dbReference type="Gene3D" id="3.40.50.300">
    <property type="entry name" value="P-loop containing nucleotide triphosphate hydrolases"/>
    <property type="match status" value="1"/>
</dbReference>
<evidence type="ECO:0000256" key="3">
    <source>
        <dbReference type="ARBA" id="ARBA00061607"/>
    </source>
</evidence>
<name>A0A2L1GRB5_9BACT</name>
<dbReference type="AlphaFoldDB" id="A0A2L1GRB5"/>
<dbReference type="OrthoDB" id="9808397at2"/>
<organism evidence="6 7">
    <name type="scientific">Desulfobulbus oralis</name>
    <dbReference type="NCBI Taxonomy" id="1986146"/>
    <lineage>
        <taxon>Bacteria</taxon>
        <taxon>Pseudomonadati</taxon>
        <taxon>Thermodesulfobacteriota</taxon>
        <taxon>Desulfobulbia</taxon>
        <taxon>Desulfobulbales</taxon>
        <taxon>Desulfobulbaceae</taxon>
        <taxon>Desulfobulbus</taxon>
    </lineage>
</organism>
<dbReference type="RefSeq" id="WP_104937427.1">
    <property type="nucleotide sequence ID" value="NZ_CP021255.1"/>
</dbReference>
<dbReference type="SUPFAM" id="SSF52540">
    <property type="entry name" value="P-loop containing nucleoside triphosphate hydrolases"/>
    <property type="match status" value="1"/>
</dbReference>
<dbReference type="EMBL" id="CP021255">
    <property type="protein sequence ID" value="AVD72221.1"/>
    <property type="molecule type" value="Genomic_DNA"/>
</dbReference>
<evidence type="ECO:0000256" key="2">
    <source>
        <dbReference type="ARBA" id="ARBA00022840"/>
    </source>
</evidence>
<dbReference type="GO" id="GO:0005524">
    <property type="term" value="F:ATP binding"/>
    <property type="evidence" value="ECO:0007669"/>
    <property type="project" value="UniProtKB-KW"/>
</dbReference>
<reference evidence="6 7" key="1">
    <citation type="journal article" date="2018" name="MBio">
        <title>Insights into the evolution of host association through the isolation and characterization of a novel human periodontal pathobiont, Desulfobulbus oralis.</title>
        <authorList>
            <person name="Cross K.L."/>
            <person name="Chirania P."/>
            <person name="Xiong W."/>
            <person name="Beall C.J."/>
            <person name="Elkins J.G."/>
            <person name="Giannone R.J."/>
            <person name="Griffen A.L."/>
            <person name="Guss A.M."/>
            <person name="Hettich R.L."/>
            <person name="Joshi S.S."/>
            <person name="Mokrzan E.M."/>
            <person name="Martin R.K."/>
            <person name="Zhulin I.B."/>
            <person name="Leys E.J."/>
            <person name="Podar M."/>
        </authorList>
    </citation>
    <scope>NUCLEOTIDE SEQUENCE [LARGE SCALE GENOMIC DNA]</scope>
    <source>
        <strain evidence="6 7">ORNL</strain>
    </source>
</reference>
<dbReference type="PANTHER" id="PTHR42759">
    <property type="entry name" value="MOXR FAMILY PROTEIN"/>
    <property type="match status" value="1"/>
</dbReference>
<dbReference type="InterPro" id="IPR041628">
    <property type="entry name" value="ChlI/MoxR_AAA_lid"/>
</dbReference>
<sequence>MVQEVGRHVLGKEHQVRLAICCLLAQGHLLIEDLPGIGKTTLAKVLARILGLEFRRIQCTSDMLPGDILGVSIFDQKTGGFHFHPGPIFTQVLLADEINRSTPKTQSALLEAMEEYQVSLDGATHPLARPFWLLATQNPLEQAGVYPLPESQLDRFLFRITLGYPEREAERRLLARGGTGSSTALAGIRPLASARLVVQLQAIARRVHLSDTLIAYVQELLAFSRNSGQFAVGLSPRAGLALLAAAQAWALMASRDFVLPEDVQAVLPAVVGHRLRSADTLVEPGPEALRQAFAGVHVPA</sequence>
<dbReference type="KEGG" id="deo:CAY53_03945"/>
<evidence type="ECO:0000259" key="4">
    <source>
        <dbReference type="Pfam" id="PF07726"/>
    </source>
</evidence>
<keyword evidence="1" id="KW-0547">Nucleotide-binding</keyword>
<dbReference type="InterPro" id="IPR050764">
    <property type="entry name" value="CbbQ/NirQ/NorQ/GpvN"/>
</dbReference>
<evidence type="ECO:0000256" key="1">
    <source>
        <dbReference type="ARBA" id="ARBA00022741"/>
    </source>
</evidence>
<dbReference type="PANTHER" id="PTHR42759:SF5">
    <property type="entry name" value="METHANOL DEHYDROGENASE REGULATOR"/>
    <property type="match status" value="1"/>
</dbReference>
<dbReference type="Gene3D" id="1.10.8.80">
    <property type="entry name" value="Magnesium chelatase subunit I, C-Terminal domain"/>
    <property type="match status" value="1"/>
</dbReference>
<dbReference type="InterPro" id="IPR027417">
    <property type="entry name" value="P-loop_NTPase"/>
</dbReference>
<dbReference type="Pfam" id="PF07726">
    <property type="entry name" value="AAA_3"/>
    <property type="match status" value="1"/>
</dbReference>
<feature type="domain" description="ChlI/MoxR AAA lid" evidence="5">
    <location>
        <begin position="224"/>
        <end position="278"/>
    </location>
</feature>
<dbReference type="CDD" id="cd00009">
    <property type="entry name" value="AAA"/>
    <property type="match status" value="1"/>
</dbReference>
<dbReference type="Pfam" id="PF17863">
    <property type="entry name" value="AAA_lid_2"/>
    <property type="match status" value="1"/>
</dbReference>
<evidence type="ECO:0000313" key="7">
    <source>
        <dbReference type="Proteomes" id="UP000239867"/>
    </source>
</evidence>
<dbReference type="Proteomes" id="UP000239867">
    <property type="component" value="Chromosome"/>
</dbReference>
<accession>A0A2L1GRB5</accession>